<dbReference type="Pfam" id="PF03952">
    <property type="entry name" value="Enolase_N"/>
    <property type="match status" value="1"/>
</dbReference>
<dbReference type="NCBIfam" id="TIGR01060">
    <property type="entry name" value="eno"/>
    <property type="match status" value="1"/>
</dbReference>
<evidence type="ECO:0000256" key="6">
    <source>
        <dbReference type="ARBA" id="ARBA00023239"/>
    </source>
</evidence>
<dbReference type="CDD" id="cd03313">
    <property type="entry name" value="enolase"/>
    <property type="match status" value="1"/>
</dbReference>
<sequence>MAVTITSVKARQIFDSRGNPTVEVDVGLSDGSFARGAVPSGASTGIYEALELRDGGSDYLGKGVLKAVSNVNSIIGPAIIGKDPTEQVEIDNFMVQELDGTSNDWGWCKQKLGANAILAVSLAVCKAGAMVKKIPLYQHIANLAGNKTLVLPVPAFNVINGGSHAGNKLAMQEFMILPIGASSFKEAMKMGVEVYHNLKSECSFCVQSIIKKKYGQDATNVGDEGGFAPNIQENKEGLELLKAAIEKAGYTGKVVIGMDVAASEFFSEKDNTYDLNFKEDNNDGSNKISGDSLKDLYKSFVSEYPIVSIEDPFDQDDWSTYAKLTEEIGQQVQIVGDDLLVTNPTRVAKAISEMTCNALLLKVNQIGSVTESIEAVRMSKRAGWGVMASHRSGETEDTFIADLSVGLATGQIKTGAPCRSERLAKYNQLLRIEEELGDAAVYAGAKFRAPVKPY</sequence>
<feature type="binding site" evidence="8">
    <location>
        <position position="173"/>
    </location>
    <ligand>
        <name>substrate</name>
    </ligand>
</feature>
<evidence type="ECO:0000256" key="7">
    <source>
        <dbReference type="PIRSR" id="PIRSR001400-1"/>
    </source>
</evidence>
<accession>A0ABC9DCL6</accession>
<dbReference type="InterPro" id="IPR029017">
    <property type="entry name" value="Enolase-like_N"/>
</dbReference>
<dbReference type="SUPFAM" id="SSF51604">
    <property type="entry name" value="Enolase C-terminal domain-like"/>
    <property type="match status" value="1"/>
</dbReference>
<evidence type="ECO:0000313" key="12">
    <source>
        <dbReference type="EMBL" id="CAL5036555.1"/>
    </source>
</evidence>
<dbReference type="InterPro" id="IPR036849">
    <property type="entry name" value="Enolase-like_C_sf"/>
</dbReference>
<dbReference type="InterPro" id="IPR020811">
    <property type="entry name" value="Enolase_N"/>
</dbReference>
<evidence type="ECO:0000256" key="2">
    <source>
        <dbReference type="ARBA" id="ARBA00009604"/>
    </source>
</evidence>
<keyword evidence="5" id="KW-0324">Glycolysis</keyword>
<dbReference type="SFLD" id="SFLDG00178">
    <property type="entry name" value="enolase"/>
    <property type="match status" value="1"/>
</dbReference>
<proteinExistence type="inferred from homology"/>
<dbReference type="PIRSF" id="PIRSF001400">
    <property type="entry name" value="Enolase"/>
    <property type="match status" value="1"/>
</dbReference>
<comment type="similarity">
    <text evidence="2">Belongs to the enolase family.</text>
</comment>
<dbReference type="FunFam" id="3.30.390.10:FF:000001">
    <property type="entry name" value="Enolase"/>
    <property type="match status" value="1"/>
</dbReference>
<name>A0ABC9DCL6_9POAL</name>
<keyword evidence="4 9" id="KW-0460">Magnesium</keyword>
<dbReference type="SFLD" id="SFLDS00001">
    <property type="entry name" value="Enolase"/>
    <property type="match status" value="1"/>
</dbReference>
<feature type="active site" description="Proton acceptor" evidence="7">
    <location>
        <position position="362"/>
    </location>
</feature>
<dbReference type="Pfam" id="PF00113">
    <property type="entry name" value="Enolase_C"/>
    <property type="match status" value="1"/>
</dbReference>
<protein>
    <recommendedName>
        <fullName evidence="3">phosphopyruvate hydratase</fullName>
        <ecNumber evidence="3">4.2.1.11</ecNumber>
    </recommendedName>
</protein>
<dbReference type="Gene3D" id="3.20.20.120">
    <property type="entry name" value="Enolase-like C-terminal domain"/>
    <property type="match status" value="1"/>
</dbReference>
<dbReference type="SUPFAM" id="SSF54826">
    <property type="entry name" value="Enolase N-terminal domain-like"/>
    <property type="match status" value="1"/>
</dbReference>
<dbReference type="GO" id="GO:0004634">
    <property type="term" value="F:phosphopyruvate hydratase activity"/>
    <property type="evidence" value="ECO:0007669"/>
    <property type="project" value="UniProtKB-EC"/>
</dbReference>
<dbReference type="AlphaFoldDB" id="A0ABC9DCL6"/>
<feature type="domain" description="Enolase C-terminal TIM barrel" evidence="10">
    <location>
        <begin position="148"/>
        <end position="450"/>
    </location>
</feature>
<evidence type="ECO:0000259" key="10">
    <source>
        <dbReference type="SMART" id="SM01192"/>
    </source>
</evidence>
<reference evidence="12" key="1">
    <citation type="submission" date="2024-10" db="EMBL/GenBank/DDBJ databases">
        <authorList>
            <person name="Ryan C."/>
        </authorList>
    </citation>
    <scope>NUCLEOTIDE SEQUENCE [LARGE SCALE GENOMIC DNA]</scope>
</reference>
<feature type="binding site" evidence="9">
    <location>
        <position position="310"/>
    </location>
    <ligand>
        <name>Mg(2+)</name>
        <dbReference type="ChEBI" id="CHEBI:18420"/>
    </ligand>
</feature>
<comment type="pathway">
    <text evidence="1">Carbohydrate degradation; glycolysis; pyruvate from D-glyceraldehyde 3-phosphate: step 4/5.</text>
</comment>
<dbReference type="Gene3D" id="3.30.390.10">
    <property type="entry name" value="Enolase-like, N-terminal domain"/>
    <property type="match status" value="1"/>
</dbReference>
<gene>
    <name evidence="12" type="ORF">URODEC1_LOCUS84013</name>
</gene>
<dbReference type="PROSITE" id="PS00164">
    <property type="entry name" value="ENOLASE"/>
    <property type="match status" value="1"/>
</dbReference>
<dbReference type="SMART" id="SM01193">
    <property type="entry name" value="Enolase_N"/>
    <property type="match status" value="1"/>
</dbReference>
<keyword evidence="13" id="KW-1185">Reference proteome</keyword>
<dbReference type="FunFam" id="3.20.20.120:FF:000002">
    <property type="entry name" value="Enolase 1"/>
    <property type="match status" value="1"/>
</dbReference>
<keyword evidence="6" id="KW-0456">Lyase</keyword>
<evidence type="ECO:0000256" key="3">
    <source>
        <dbReference type="ARBA" id="ARBA00012058"/>
    </source>
</evidence>
<feature type="active site" description="Proton donor" evidence="7">
    <location>
        <position position="224"/>
    </location>
</feature>
<dbReference type="PANTHER" id="PTHR11902:SF31">
    <property type="entry name" value="ENOLASE 1"/>
    <property type="match status" value="1"/>
</dbReference>
<evidence type="ECO:0000256" key="9">
    <source>
        <dbReference type="PIRSR" id="PIRSR001400-3"/>
    </source>
</evidence>
<dbReference type="Proteomes" id="UP001497457">
    <property type="component" value="Chromosome 33rd"/>
</dbReference>
<feature type="domain" description="Enolase N-terminal" evidence="11">
    <location>
        <begin position="5"/>
        <end position="140"/>
    </location>
</feature>
<evidence type="ECO:0000256" key="8">
    <source>
        <dbReference type="PIRSR" id="PIRSR001400-2"/>
    </source>
</evidence>
<dbReference type="EMBL" id="OZ075143">
    <property type="protein sequence ID" value="CAL5036555.1"/>
    <property type="molecule type" value="Genomic_DNA"/>
</dbReference>
<dbReference type="SFLD" id="SFLDF00002">
    <property type="entry name" value="enolase"/>
    <property type="match status" value="1"/>
</dbReference>
<evidence type="ECO:0000313" key="13">
    <source>
        <dbReference type="Proteomes" id="UP001497457"/>
    </source>
</evidence>
<evidence type="ECO:0000256" key="1">
    <source>
        <dbReference type="ARBA" id="ARBA00005031"/>
    </source>
</evidence>
<dbReference type="InterPro" id="IPR020810">
    <property type="entry name" value="Enolase_C"/>
</dbReference>
<dbReference type="HAMAP" id="MF_00318">
    <property type="entry name" value="Enolase"/>
    <property type="match status" value="1"/>
</dbReference>
<keyword evidence="9" id="KW-0479">Metal-binding</keyword>
<feature type="binding site" evidence="8">
    <location>
        <begin position="389"/>
        <end position="392"/>
    </location>
    <ligand>
        <name>substrate</name>
    </ligand>
</feature>
<dbReference type="InterPro" id="IPR020809">
    <property type="entry name" value="Enolase_CS"/>
</dbReference>
<feature type="binding site" evidence="9">
    <location>
        <position position="337"/>
    </location>
    <ligand>
        <name>Mg(2+)</name>
        <dbReference type="ChEBI" id="CHEBI:18420"/>
    </ligand>
</feature>
<dbReference type="PRINTS" id="PR00148">
    <property type="entry name" value="ENOLASE"/>
</dbReference>
<evidence type="ECO:0000256" key="4">
    <source>
        <dbReference type="ARBA" id="ARBA00022842"/>
    </source>
</evidence>
<feature type="binding site" evidence="8">
    <location>
        <position position="310"/>
    </location>
    <ligand>
        <name>substrate</name>
    </ligand>
</feature>
<evidence type="ECO:0000259" key="11">
    <source>
        <dbReference type="SMART" id="SM01193"/>
    </source>
</evidence>
<dbReference type="EC" id="4.2.1.11" evidence="3"/>
<feature type="binding site" evidence="8">
    <location>
        <position position="337"/>
    </location>
    <ligand>
        <name>substrate</name>
    </ligand>
</feature>
<comment type="cofactor">
    <cofactor evidence="9">
        <name>Mg(2+)</name>
        <dbReference type="ChEBI" id="CHEBI:18420"/>
    </cofactor>
    <text evidence="9">Mg(2+) is required for catalysis and for stabilizing the dimer.</text>
</comment>
<dbReference type="GO" id="GO:0006096">
    <property type="term" value="P:glycolytic process"/>
    <property type="evidence" value="ECO:0007669"/>
    <property type="project" value="UniProtKB-KW"/>
</dbReference>
<dbReference type="PANTHER" id="PTHR11902">
    <property type="entry name" value="ENOLASE"/>
    <property type="match status" value="1"/>
</dbReference>
<feature type="binding site" evidence="9">
    <location>
        <position position="259"/>
    </location>
    <ligand>
        <name>Mg(2+)</name>
        <dbReference type="ChEBI" id="CHEBI:18420"/>
    </ligand>
</feature>
<feature type="binding site" evidence="8">
    <location>
        <position position="413"/>
    </location>
    <ligand>
        <name>substrate</name>
    </ligand>
</feature>
<feature type="binding site" evidence="8">
    <location>
        <position position="164"/>
    </location>
    <ligand>
        <name>substrate</name>
    </ligand>
</feature>
<dbReference type="InterPro" id="IPR000941">
    <property type="entry name" value="Enolase"/>
</dbReference>
<dbReference type="SMART" id="SM01192">
    <property type="entry name" value="Enolase_C"/>
    <property type="match status" value="1"/>
</dbReference>
<evidence type="ECO:0000256" key="5">
    <source>
        <dbReference type="ARBA" id="ARBA00023152"/>
    </source>
</evidence>
<organism evidence="12 13">
    <name type="scientific">Urochloa decumbens</name>
    <dbReference type="NCBI Taxonomy" id="240449"/>
    <lineage>
        <taxon>Eukaryota</taxon>
        <taxon>Viridiplantae</taxon>
        <taxon>Streptophyta</taxon>
        <taxon>Embryophyta</taxon>
        <taxon>Tracheophyta</taxon>
        <taxon>Spermatophyta</taxon>
        <taxon>Magnoliopsida</taxon>
        <taxon>Liliopsida</taxon>
        <taxon>Poales</taxon>
        <taxon>Poaceae</taxon>
        <taxon>PACMAD clade</taxon>
        <taxon>Panicoideae</taxon>
        <taxon>Panicodae</taxon>
        <taxon>Paniceae</taxon>
        <taxon>Melinidinae</taxon>
        <taxon>Urochloa</taxon>
    </lineage>
</organism>